<dbReference type="Proteomes" id="UP001303647">
    <property type="component" value="Unassembled WGS sequence"/>
</dbReference>
<sequence length="104" mass="11531">MEQGVRTQRSPEKAGHHHPDPKPETGYTDEAAVEVHDLIDNAEENAHLHDPNSMYATTDKPEPVHRAMDTAKSASQKVQETGKNVTQTVGQKMDQMKKGMGLEK</sequence>
<dbReference type="EMBL" id="MU857873">
    <property type="protein sequence ID" value="KAK4243127.1"/>
    <property type="molecule type" value="Genomic_DNA"/>
</dbReference>
<dbReference type="AlphaFoldDB" id="A0AAN7CL92"/>
<evidence type="ECO:0000313" key="3">
    <source>
        <dbReference type="Proteomes" id="UP001303647"/>
    </source>
</evidence>
<accession>A0AAN7CL92</accession>
<feature type="region of interest" description="Disordered" evidence="1">
    <location>
        <begin position="67"/>
        <end position="104"/>
    </location>
</feature>
<feature type="region of interest" description="Disordered" evidence="1">
    <location>
        <begin position="1"/>
        <end position="32"/>
    </location>
</feature>
<reference evidence="2" key="2">
    <citation type="submission" date="2023-05" db="EMBL/GenBank/DDBJ databases">
        <authorList>
            <consortium name="Lawrence Berkeley National Laboratory"/>
            <person name="Steindorff A."/>
            <person name="Hensen N."/>
            <person name="Bonometti L."/>
            <person name="Westerberg I."/>
            <person name="Brannstrom I.O."/>
            <person name="Guillou S."/>
            <person name="Cros-Aarteil S."/>
            <person name="Calhoun S."/>
            <person name="Haridas S."/>
            <person name="Kuo A."/>
            <person name="Mondo S."/>
            <person name="Pangilinan J."/>
            <person name="Riley R."/>
            <person name="Labutti K."/>
            <person name="Andreopoulos B."/>
            <person name="Lipzen A."/>
            <person name="Chen C."/>
            <person name="Yanf M."/>
            <person name="Daum C."/>
            <person name="Ng V."/>
            <person name="Clum A."/>
            <person name="Ohm R."/>
            <person name="Martin F."/>
            <person name="Silar P."/>
            <person name="Natvig D."/>
            <person name="Lalanne C."/>
            <person name="Gautier V."/>
            <person name="Ament-Velasquez S.L."/>
            <person name="Kruys A."/>
            <person name="Hutchinson M.I."/>
            <person name="Powell A.J."/>
            <person name="Barry K."/>
            <person name="Miller A.N."/>
            <person name="Grigoriev I.V."/>
            <person name="Debuchy R."/>
            <person name="Gladieux P."/>
            <person name="Thoren M.H."/>
            <person name="Johannesson H."/>
        </authorList>
    </citation>
    <scope>NUCLEOTIDE SEQUENCE</scope>
    <source>
        <strain evidence="2">CBS 359.72</strain>
    </source>
</reference>
<proteinExistence type="predicted"/>
<keyword evidence="3" id="KW-1185">Reference proteome</keyword>
<evidence type="ECO:0000313" key="2">
    <source>
        <dbReference type="EMBL" id="KAK4243127.1"/>
    </source>
</evidence>
<evidence type="ECO:0000256" key="1">
    <source>
        <dbReference type="SAM" id="MobiDB-lite"/>
    </source>
</evidence>
<feature type="compositionally biased region" description="Basic and acidic residues" evidence="1">
    <location>
        <begin position="9"/>
        <end position="23"/>
    </location>
</feature>
<feature type="compositionally biased region" description="Polar residues" evidence="1">
    <location>
        <begin position="72"/>
        <end position="90"/>
    </location>
</feature>
<name>A0AAN7CL92_9PEZI</name>
<protein>
    <submittedName>
        <fullName evidence="2">Uncharacterized protein</fullName>
    </submittedName>
</protein>
<feature type="compositionally biased region" description="Basic and acidic residues" evidence="1">
    <location>
        <begin position="94"/>
        <end position="104"/>
    </location>
</feature>
<reference evidence="2" key="1">
    <citation type="journal article" date="2023" name="Mol. Phylogenet. Evol.">
        <title>Genome-scale phylogeny and comparative genomics of the fungal order Sordariales.</title>
        <authorList>
            <person name="Hensen N."/>
            <person name="Bonometti L."/>
            <person name="Westerberg I."/>
            <person name="Brannstrom I.O."/>
            <person name="Guillou S."/>
            <person name="Cros-Aarteil S."/>
            <person name="Calhoun S."/>
            <person name="Haridas S."/>
            <person name="Kuo A."/>
            <person name="Mondo S."/>
            <person name="Pangilinan J."/>
            <person name="Riley R."/>
            <person name="LaButti K."/>
            <person name="Andreopoulos B."/>
            <person name="Lipzen A."/>
            <person name="Chen C."/>
            <person name="Yan M."/>
            <person name="Daum C."/>
            <person name="Ng V."/>
            <person name="Clum A."/>
            <person name="Steindorff A."/>
            <person name="Ohm R.A."/>
            <person name="Martin F."/>
            <person name="Silar P."/>
            <person name="Natvig D.O."/>
            <person name="Lalanne C."/>
            <person name="Gautier V."/>
            <person name="Ament-Velasquez S.L."/>
            <person name="Kruys A."/>
            <person name="Hutchinson M.I."/>
            <person name="Powell A.J."/>
            <person name="Barry K."/>
            <person name="Miller A.N."/>
            <person name="Grigoriev I.V."/>
            <person name="Debuchy R."/>
            <person name="Gladieux P."/>
            <person name="Hiltunen Thoren M."/>
            <person name="Johannesson H."/>
        </authorList>
    </citation>
    <scope>NUCLEOTIDE SEQUENCE</scope>
    <source>
        <strain evidence="2">CBS 359.72</strain>
    </source>
</reference>
<organism evidence="2 3">
    <name type="scientific">Corynascus novoguineensis</name>
    <dbReference type="NCBI Taxonomy" id="1126955"/>
    <lineage>
        <taxon>Eukaryota</taxon>
        <taxon>Fungi</taxon>
        <taxon>Dikarya</taxon>
        <taxon>Ascomycota</taxon>
        <taxon>Pezizomycotina</taxon>
        <taxon>Sordariomycetes</taxon>
        <taxon>Sordariomycetidae</taxon>
        <taxon>Sordariales</taxon>
        <taxon>Chaetomiaceae</taxon>
        <taxon>Corynascus</taxon>
    </lineage>
</organism>
<comment type="caution">
    <text evidence="2">The sequence shown here is derived from an EMBL/GenBank/DDBJ whole genome shotgun (WGS) entry which is preliminary data.</text>
</comment>
<gene>
    <name evidence="2" type="ORF">C7999DRAFT_44988</name>
</gene>